<comment type="similarity">
    <text evidence="1">Belongs to the membrane fusion protein (MFP) (TC 8.A.1) family.</text>
</comment>
<accession>A0ABD7ERF1</accession>
<dbReference type="InterPro" id="IPR051909">
    <property type="entry name" value="MFP_Cation_Efflux"/>
</dbReference>
<dbReference type="PANTHER" id="PTHR30097">
    <property type="entry name" value="CATION EFFLUX SYSTEM PROTEIN CUSB"/>
    <property type="match status" value="1"/>
</dbReference>
<dbReference type="Gene3D" id="2.40.50.320">
    <property type="entry name" value="Copper binding periplasmic protein CusF"/>
    <property type="match status" value="1"/>
</dbReference>
<feature type="region of interest" description="Disordered" evidence="3">
    <location>
        <begin position="471"/>
        <end position="511"/>
    </location>
</feature>
<dbReference type="FunFam" id="2.40.30.170:FF:000010">
    <property type="entry name" value="Efflux RND transporter periplasmic adaptor subunit"/>
    <property type="match status" value="1"/>
</dbReference>
<dbReference type="Gene3D" id="6.10.140.730">
    <property type="match status" value="1"/>
</dbReference>
<dbReference type="InterPro" id="IPR058791">
    <property type="entry name" value="3HB_CusB"/>
</dbReference>
<keyword evidence="4" id="KW-0732">Signal</keyword>
<keyword evidence="2" id="KW-0813">Transport</keyword>
<organism evidence="9 10">
    <name type="scientific">Aeromonas jandaei</name>
    <dbReference type="NCBI Taxonomy" id="650"/>
    <lineage>
        <taxon>Bacteria</taxon>
        <taxon>Pseudomonadati</taxon>
        <taxon>Pseudomonadota</taxon>
        <taxon>Gammaproteobacteria</taxon>
        <taxon>Aeromonadales</taxon>
        <taxon>Aeromonadaceae</taxon>
        <taxon>Aeromonas</taxon>
    </lineage>
</organism>
<dbReference type="InterPro" id="IPR006143">
    <property type="entry name" value="RND_pump_MFP"/>
</dbReference>
<dbReference type="Pfam" id="PF25919">
    <property type="entry name" value="BSH_CusB"/>
    <property type="match status" value="1"/>
</dbReference>
<protein>
    <submittedName>
        <fullName evidence="9">Efflux RND transporter periplasmic adaptor subunit</fullName>
    </submittedName>
</protein>
<evidence type="ECO:0000259" key="5">
    <source>
        <dbReference type="Pfam" id="PF25869"/>
    </source>
</evidence>
<dbReference type="AlphaFoldDB" id="A0ABD7ERF1"/>
<evidence type="ECO:0000313" key="9">
    <source>
        <dbReference type="EMBL" id="QWL63444.1"/>
    </source>
</evidence>
<feature type="domain" description="CusB-like beta-barrel" evidence="7">
    <location>
        <begin position="237"/>
        <end position="313"/>
    </location>
</feature>
<evidence type="ECO:0000259" key="8">
    <source>
        <dbReference type="Pfam" id="PF25967"/>
    </source>
</evidence>
<dbReference type="InterPro" id="IPR042230">
    <property type="entry name" value="CusF_sf"/>
</dbReference>
<feature type="domain" description="CusB-like barrel-sandwich hybrid" evidence="6">
    <location>
        <begin position="117"/>
        <end position="232"/>
    </location>
</feature>
<dbReference type="Pfam" id="PF25954">
    <property type="entry name" value="Beta-barrel_RND_2"/>
    <property type="match status" value="1"/>
</dbReference>
<evidence type="ECO:0000259" key="6">
    <source>
        <dbReference type="Pfam" id="PF25919"/>
    </source>
</evidence>
<dbReference type="InterPro" id="IPR058792">
    <property type="entry name" value="Beta-barrel_RND_2"/>
</dbReference>
<dbReference type="Pfam" id="PF25967">
    <property type="entry name" value="RND-MFP_C"/>
    <property type="match status" value="1"/>
</dbReference>
<sequence>MSRKLLVSALLLALGAGGGYWAAKQTTTGTAAKEKTPLYWVNPMDPRDKRDAPAKDNMGMDFIPVYEEQKNGSPGTVTISPEIQQNLGVRLAKVEKLPIHQQIETVGYVGYDEDRLEAVNARMAGWIRTLAIKSEGQQVSKGSLIYELYAPDLVNAQHEYLLALNTANPLLLRAAEGKLKSLQVPADQIAALKRTRQVRETISIYAPSSGYVSELKVREGQYVEPAAALFNISTLQQVWVSAEVFERQAAQLKVGDPVTMTLDYAPGRHWQGRVDYLYPTLDAATRTLKVRLRFANPDEFLKPNMFAKVSIRTGQGEPRLVVPSEAVIRTGSQDRLVLALGDGSFKSVAVTLGPQFGDKVAIKAGVEAGDNIVSSAQFLLDSESAIDSDFQRMTAVRPAQVWTQGEVESIDLAKRTLMVSHQPIPEWQWPAMEMEFTVADGVDISKLAEGQTLHLQVMQEGDEYRITTIHQEKAPATDGDATKPASDEMGKMEGMDHSQHQMAMPEMEKKS</sequence>
<dbReference type="Proteomes" id="UP000679312">
    <property type="component" value="Chromosome"/>
</dbReference>
<dbReference type="InterPro" id="IPR058790">
    <property type="entry name" value="BSH_CusB"/>
</dbReference>
<proteinExistence type="inferred from homology"/>
<dbReference type="SUPFAM" id="SSF111369">
    <property type="entry name" value="HlyD-like secretion proteins"/>
    <property type="match status" value="1"/>
</dbReference>
<dbReference type="Pfam" id="PF11604">
    <property type="entry name" value="CusF_Ec"/>
    <property type="match status" value="1"/>
</dbReference>
<dbReference type="InterPro" id="IPR021647">
    <property type="entry name" value="CusF_Ec"/>
</dbReference>
<evidence type="ECO:0000313" key="10">
    <source>
        <dbReference type="Proteomes" id="UP000679312"/>
    </source>
</evidence>
<feature type="compositionally biased region" description="Basic and acidic residues" evidence="3">
    <location>
        <begin position="485"/>
        <end position="499"/>
    </location>
</feature>
<dbReference type="PANTHER" id="PTHR30097:SF15">
    <property type="entry name" value="CATION EFFLUX SYSTEM PROTEIN CUSB"/>
    <property type="match status" value="1"/>
</dbReference>
<evidence type="ECO:0000256" key="4">
    <source>
        <dbReference type="SAM" id="SignalP"/>
    </source>
</evidence>
<dbReference type="Gene3D" id="2.40.30.170">
    <property type="match status" value="1"/>
</dbReference>
<dbReference type="RefSeq" id="WP_215801560.1">
    <property type="nucleotide sequence ID" value="NZ_CP053881.1"/>
</dbReference>
<reference evidence="9 10" key="1">
    <citation type="journal article" date="2021" name="Front. Microbiol.">
        <title>Prevalence and Genetic Analysis of Chromosomal mcr-3/7 in Aeromonas From U.S. Animal-Derived Samples.</title>
        <authorList>
            <person name="Wang Y."/>
            <person name="Hou N."/>
            <person name="Rasooly R."/>
            <person name="Gu Y."/>
            <person name="He X."/>
        </authorList>
    </citation>
    <scope>NUCLEOTIDE SEQUENCE [LARGE SCALE GENOMIC DNA]</scope>
    <source>
        <strain evidence="9 10">4608</strain>
    </source>
</reference>
<evidence type="ECO:0000259" key="7">
    <source>
        <dbReference type="Pfam" id="PF25954"/>
    </source>
</evidence>
<feature type="domain" description="CusB-like three alpha-helical bundle" evidence="5">
    <location>
        <begin position="152"/>
        <end position="199"/>
    </location>
</feature>
<evidence type="ECO:0000256" key="3">
    <source>
        <dbReference type="SAM" id="MobiDB-lite"/>
    </source>
</evidence>
<gene>
    <name evidence="9" type="ORF">HQ399_14860</name>
</gene>
<feature type="chain" id="PRO_5044741253" evidence="4">
    <location>
        <begin position="23"/>
        <end position="511"/>
    </location>
</feature>
<dbReference type="NCBIfam" id="TIGR01730">
    <property type="entry name" value="RND_mfp"/>
    <property type="match status" value="1"/>
</dbReference>
<dbReference type="Pfam" id="PF25869">
    <property type="entry name" value="3HB_CusB"/>
    <property type="match status" value="1"/>
</dbReference>
<dbReference type="InterPro" id="IPR058627">
    <property type="entry name" value="MdtA-like_C"/>
</dbReference>
<feature type="domain" description="Multidrug resistance protein MdtA-like C-terminal permuted SH3" evidence="8">
    <location>
        <begin position="320"/>
        <end position="374"/>
    </location>
</feature>
<feature type="signal peptide" evidence="4">
    <location>
        <begin position="1"/>
        <end position="22"/>
    </location>
</feature>
<evidence type="ECO:0000256" key="1">
    <source>
        <dbReference type="ARBA" id="ARBA00009477"/>
    </source>
</evidence>
<dbReference type="EMBL" id="CP053881">
    <property type="protein sequence ID" value="QWL63444.1"/>
    <property type="molecule type" value="Genomic_DNA"/>
</dbReference>
<dbReference type="Gene3D" id="2.40.420.20">
    <property type="match status" value="1"/>
</dbReference>
<evidence type="ECO:0000256" key="2">
    <source>
        <dbReference type="ARBA" id="ARBA00022448"/>
    </source>
</evidence>
<name>A0ABD7ERF1_AERJA</name>